<sequence>MVCTAFRIGLRVLFLVSLIKVALLLFLYNKYSEMGTIKCLEKCMQLQRVFQEMINIIDWMDEIKGDQIPDPIINASLLPIESVLPGYVVSRNNVSDIAKECDGYGTSCKGFTYHRLPNKTGIWSRMKISFGVPSESKEKSLYIKRSYIDLYINALKTDLTCAVPLTNLTAGNGGCKLPKLQKYYEEIMHLVKRLPPITCDVNHLHTKLEHGVLQMRENATKDPQVTSLHARPIRRGKNDDTITYGPPWHFNLTAKSLQVQEDFWEVISILKNKEENKNFHLSVVEKPGIERRMLNNNAPLNIMMMTLDSTSAVHFERMLPKTYDFLSQEFGSYVFKGFSVVGDGTAPYMSAVLTGRPWDENTKQWSEPDGTVDRWPFVFKKFEKKGFVTMFSEDFSHLDAHIDEQWCPCLTWIPVSTSHLQVVKAARKALAHINELLATNPSSRKLCHRLELKKVISAHQKMANMRVQDKGREDECSYQIQFEVRPSGGVFEALVKFFYSGEIEPGTEQHDGRAYITLTNIRAAGAKLQKGYKYALNRKNTFTNKLHCDKFIKTVSVNDRLMNTIIYLHTTI</sequence>
<evidence type="ECO:0000313" key="2">
    <source>
        <dbReference type="EMBL" id="EDO33565.1"/>
    </source>
</evidence>
<protein>
    <submittedName>
        <fullName evidence="2">Uncharacterized protein</fullName>
    </submittedName>
</protein>
<organism evidence="2 3">
    <name type="scientific">Nematostella vectensis</name>
    <name type="common">Starlet sea anemone</name>
    <dbReference type="NCBI Taxonomy" id="45351"/>
    <lineage>
        <taxon>Eukaryota</taxon>
        <taxon>Metazoa</taxon>
        <taxon>Cnidaria</taxon>
        <taxon>Anthozoa</taxon>
        <taxon>Hexacorallia</taxon>
        <taxon>Actiniaria</taxon>
        <taxon>Edwardsiidae</taxon>
        <taxon>Nematostella</taxon>
    </lineage>
</organism>
<dbReference type="PANTHER" id="PTHR10974">
    <property type="entry name" value="FI08016P-RELATED"/>
    <property type="match status" value="1"/>
</dbReference>
<name>A7SRS4_NEMVE</name>
<keyword evidence="1" id="KW-0812">Transmembrane</keyword>
<dbReference type="Pfam" id="PF02995">
    <property type="entry name" value="DUF229"/>
    <property type="match status" value="2"/>
</dbReference>
<dbReference type="InParanoid" id="A7SRS4"/>
<dbReference type="PhylomeDB" id="A7SRS4"/>
<dbReference type="InterPro" id="IPR004245">
    <property type="entry name" value="DUF229"/>
</dbReference>
<dbReference type="Proteomes" id="UP000001593">
    <property type="component" value="Unassembled WGS sequence"/>
</dbReference>
<keyword evidence="3" id="KW-1185">Reference proteome</keyword>
<proteinExistence type="predicted"/>
<keyword evidence="1" id="KW-1133">Transmembrane helix</keyword>
<evidence type="ECO:0000313" key="3">
    <source>
        <dbReference type="Proteomes" id="UP000001593"/>
    </source>
</evidence>
<dbReference type="PANTHER" id="PTHR10974:SF1">
    <property type="entry name" value="FI08016P-RELATED"/>
    <property type="match status" value="1"/>
</dbReference>
<feature type="transmembrane region" description="Helical" evidence="1">
    <location>
        <begin position="12"/>
        <end position="29"/>
    </location>
</feature>
<gene>
    <name evidence="2" type="ORF">NEMVEDRAFT_v1g216437</name>
</gene>
<dbReference type="EMBL" id="DS469767">
    <property type="protein sequence ID" value="EDO33565.1"/>
    <property type="molecule type" value="Genomic_DNA"/>
</dbReference>
<keyword evidence="1" id="KW-0472">Membrane</keyword>
<dbReference type="HOGENOM" id="CLU_518078_0_0_1"/>
<dbReference type="AlphaFoldDB" id="A7SRS4"/>
<reference evidence="2 3" key="1">
    <citation type="journal article" date="2007" name="Science">
        <title>Sea anemone genome reveals ancestral eumetazoan gene repertoire and genomic organization.</title>
        <authorList>
            <person name="Putnam N.H."/>
            <person name="Srivastava M."/>
            <person name="Hellsten U."/>
            <person name="Dirks B."/>
            <person name="Chapman J."/>
            <person name="Salamov A."/>
            <person name="Terry A."/>
            <person name="Shapiro H."/>
            <person name="Lindquist E."/>
            <person name="Kapitonov V.V."/>
            <person name="Jurka J."/>
            <person name="Genikhovich G."/>
            <person name="Grigoriev I.V."/>
            <person name="Lucas S.M."/>
            <person name="Steele R.E."/>
            <person name="Finnerty J.R."/>
            <person name="Technau U."/>
            <person name="Martindale M.Q."/>
            <person name="Rokhsar D.S."/>
        </authorList>
    </citation>
    <scope>NUCLEOTIDE SEQUENCE [LARGE SCALE GENOMIC DNA]</scope>
    <source>
        <strain evidence="3">CH2 X CH6</strain>
    </source>
</reference>
<evidence type="ECO:0000256" key="1">
    <source>
        <dbReference type="SAM" id="Phobius"/>
    </source>
</evidence>
<accession>A7SRS4</accession>